<proteinExistence type="predicted"/>
<keyword evidence="3" id="KW-0805">Transcription regulation</keyword>
<accession>A0A4U0U2U7</accession>
<keyword evidence="9" id="KW-1185">Reference proteome</keyword>
<evidence type="ECO:0000256" key="7">
    <source>
        <dbReference type="SAM" id="MobiDB-lite"/>
    </source>
</evidence>
<keyword evidence="6" id="KW-0539">Nucleus</keyword>
<evidence type="ECO:0000256" key="5">
    <source>
        <dbReference type="ARBA" id="ARBA00023163"/>
    </source>
</evidence>
<dbReference type="GO" id="GO:0003677">
    <property type="term" value="F:DNA binding"/>
    <property type="evidence" value="ECO:0007669"/>
    <property type="project" value="UniProtKB-KW"/>
</dbReference>
<evidence type="ECO:0000256" key="4">
    <source>
        <dbReference type="ARBA" id="ARBA00023125"/>
    </source>
</evidence>
<dbReference type="Proteomes" id="UP000308549">
    <property type="component" value="Unassembled WGS sequence"/>
</dbReference>
<evidence type="ECO:0000313" key="8">
    <source>
        <dbReference type="EMBL" id="TKA28746.1"/>
    </source>
</evidence>
<dbReference type="InterPro" id="IPR052360">
    <property type="entry name" value="Transcr_Regulatory_Proteins"/>
</dbReference>
<keyword evidence="5" id="KW-0804">Transcription</keyword>
<dbReference type="PANTHER" id="PTHR36206">
    <property type="entry name" value="ASPERCRYPTIN BIOSYNTHESIS CLUSTER-SPECIFIC TRANSCRIPTION REGULATOR ATNN-RELATED"/>
    <property type="match status" value="1"/>
</dbReference>
<name>A0A4U0U2U7_9PEZI</name>
<evidence type="ECO:0000313" key="9">
    <source>
        <dbReference type="Proteomes" id="UP000308549"/>
    </source>
</evidence>
<keyword evidence="1" id="KW-0479">Metal-binding</keyword>
<organism evidence="8 9">
    <name type="scientific">Salinomyces thailandicus</name>
    <dbReference type="NCBI Taxonomy" id="706561"/>
    <lineage>
        <taxon>Eukaryota</taxon>
        <taxon>Fungi</taxon>
        <taxon>Dikarya</taxon>
        <taxon>Ascomycota</taxon>
        <taxon>Pezizomycotina</taxon>
        <taxon>Dothideomycetes</taxon>
        <taxon>Dothideomycetidae</taxon>
        <taxon>Mycosphaerellales</taxon>
        <taxon>Teratosphaeriaceae</taxon>
        <taxon>Salinomyces</taxon>
    </lineage>
</organism>
<sequence length="416" mass="47184">MSPFNFEKADEYAVTALGALHEERFLRRKAGQASLSTSTVRTSYPVRQYSKALHGLHSLLNATTVSMDTVLMAVLLMVHFEALRENFVPAIIHIEHGTRLLHSSNVSKARKIDQGLVHTLMRLEIQCSLYGDLRLQRPPSGGESIDDPLPAILQDLTQARDVVNIWTCHLFHFLHSEAYYHKHTCVSGVPLEKLAKSHELRRTFEEIDQLLDIFFHKNIAGLIARERHGLEVLRMRVKINMIMSATCLYTEETMFDAFLQDFEDILTTCTEIMASVDADRRLFSVSLDEGLLHPLFFTATQCRDSRIRHQAITQLKNLPSVEGTPKGIWHIEAMTREAEILIRLEEAECGEEVPCCSDIPEWRRVHRAGVDGWGLHPSKSKRQSASTTMGTRPNGMDGEWAEFSEDLGWSIIPAVE</sequence>
<dbReference type="PANTHER" id="PTHR36206:SF10">
    <property type="entry name" value="ZN(II)2CYS6 TRANSCRIPTION FACTOR (EUROFUNG)"/>
    <property type="match status" value="1"/>
</dbReference>
<evidence type="ECO:0000256" key="6">
    <source>
        <dbReference type="ARBA" id="ARBA00023242"/>
    </source>
</evidence>
<reference evidence="8 9" key="1">
    <citation type="submission" date="2017-03" db="EMBL/GenBank/DDBJ databases">
        <title>Genomes of endolithic fungi from Antarctica.</title>
        <authorList>
            <person name="Coleine C."/>
            <person name="Masonjones S."/>
            <person name="Stajich J.E."/>
        </authorList>
    </citation>
    <scope>NUCLEOTIDE SEQUENCE [LARGE SCALE GENOMIC DNA]</scope>
    <source>
        <strain evidence="8 9">CCFEE 6315</strain>
    </source>
</reference>
<protein>
    <submittedName>
        <fullName evidence="8">Uncharacterized protein</fullName>
    </submittedName>
</protein>
<dbReference type="AlphaFoldDB" id="A0A4U0U2U7"/>
<evidence type="ECO:0000256" key="3">
    <source>
        <dbReference type="ARBA" id="ARBA00023015"/>
    </source>
</evidence>
<keyword evidence="2" id="KW-0862">Zinc</keyword>
<evidence type="ECO:0000256" key="1">
    <source>
        <dbReference type="ARBA" id="ARBA00022723"/>
    </source>
</evidence>
<evidence type="ECO:0000256" key="2">
    <source>
        <dbReference type="ARBA" id="ARBA00022833"/>
    </source>
</evidence>
<feature type="region of interest" description="Disordered" evidence="7">
    <location>
        <begin position="376"/>
        <end position="398"/>
    </location>
</feature>
<keyword evidence="4" id="KW-0238">DNA-binding</keyword>
<dbReference type="OrthoDB" id="3172332at2759"/>
<dbReference type="EMBL" id="NAJL01000017">
    <property type="protein sequence ID" value="TKA28746.1"/>
    <property type="molecule type" value="Genomic_DNA"/>
</dbReference>
<gene>
    <name evidence="8" type="ORF">B0A50_03074</name>
</gene>
<dbReference type="GO" id="GO:0046872">
    <property type="term" value="F:metal ion binding"/>
    <property type="evidence" value="ECO:0007669"/>
    <property type="project" value="UniProtKB-KW"/>
</dbReference>
<comment type="caution">
    <text evidence="8">The sequence shown here is derived from an EMBL/GenBank/DDBJ whole genome shotgun (WGS) entry which is preliminary data.</text>
</comment>